<organism evidence="2 3">
    <name type="scientific">Vibrio pectenicida</name>
    <dbReference type="NCBI Taxonomy" id="62763"/>
    <lineage>
        <taxon>Bacteria</taxon>
        <taxon>Pseudomonadati</taxon>
        <taxon>Pseudomonadota</taxon>
        <taxon>Gammaproteobacteria</taxon>
        <taxon>Vibrionales</taxon>
        <taxon>Vibrionaceae</taxon>
        <taxon>Vibrio</taxon>
    </lineage>
</organism>
<evidence type="ECO:0000256" key="1">
    <source>
        <dbReference type="ARBA" id="ARBA00010333"/>
    </source>
</evidence>
<comment type="caution">
    <text evidence="2">The sequence shown here is derived from an EMBL/GenBank/DDBJ whole genome shotgun (WGS) entry which is preliminary data.</text>
</comment>
<dbReference type="Gene3D" id="3.40.190.10">
    <property type="entry name" value="Periplasmic binding protein-like II"/>
    <property type="match status" value="2"/>
</dbReference>
<keyword evidence="3" id="KW-1185">Reference proteome</keyword>
<gene>
    <name evidence="2" type="ORF">EJA03_03310</name>
</gene>
<dbReference type="PANTHER" id="PTHR35936:SF25">
    <property type="entry name" value="ABC TRANSPORTER SUBSTRATE-BINDING PROTEIN"/>
    <property type="match status" value="1"/>
</dbReference>
<evidence type="ECO:0000313" key="3">
    <source>
        <dbReference type="Proteomes" id="UP000269041"/>
    </source>
</evidence>
<evidence type="ECO:0000313" key="2">
    <source>
        <dbReference type="EMBL" id="RSD32499.1"/>
    </source>
</evidence>
<dbReference type="OrthoDB" id="5296159at2"/>
<dbReference type="SUPFAM" id="SSF53850">
    <property type="entry name" value="Periplasmic binding protein-like II"/>
    <property type="match status" value="1"/>
</dbReference>
<dbReference type="EMBL" id="RSFA01000008">
    <property type="protein sequence ID" value="RSD32499.1"/>
    <property type="molecule type" value="Genomic_DNA"/>
</dbReference>
<dbReference type="AlphaFoldDB" id="A0A3R9EIV2"/>
<dbReference type="PANTHER" id="PTHR35936">
    <property type="entry name" value="MEMBRANE-BOUND LYTIC MUREIN TRANSGLYCOSYLASE F"/>
    <property type="match status" value="1"/>
</dbReference>
<reference evidence="2 3" key="1">
    <citation type="submission" date="2018-12" db="EMBL/GenBank/DDBJ databases">
        <title>Genomic taxonomy of the Vibrionaceae family.</title>
        <authorList>
            <person name="Gomez-Gil B."/>
            <person name="Enciso-Ibarra K."/>
        </authorList>
    </citation>
    <scope>NUCLEOTIDE SEQUENCE [LARGE SCALE GENOMIC DNA]</scope>
    <source>
        <strain evidence="2 3">CAIM 594</strain>
    </source>
</reference>
<dbReference type="Proteomes" id="UP000269041">
    <property type="component" value="Unassembled WGS sequence"/>
</dbReference>
<protein>
    <submittedName>
        <fullName evidence="2">Transporter substrate-binding domain-containing protein</fullName>
    </submittedName>
</protein>
<dbReference type="RefSeq" id="WP_125319823.1">
    <property type="nucleotide sequence ID" value="NZ_AP024889.1"/>
</dbReference>
<accession>A0A3R9EIV2</accession>
<name>A0A3R9EIV2_9VIBR</name>
<comment type="similarity">
    <text evidence="1">Belongs to the bacterial solute-binding protein 3 family.</text>
</comment>
<sequence length="259" mass="28745">MIYRISISLVLLFCVGLQAKPLIFATGDWRPYIFEKNDTLDVNHPGFSIEIVDRVFAKLGYQITYKTPPFSRQLVDTERGVYAALVGLIVSDAPDFIYPTESVGQINNCFYTRNGNEWKFNGIPSLDSVNLGVINSYSYGVIDDYVGQNRTGNVIAISGSEENMLERLFSMLEAGRIDVVIDDSSVVTHYLKSASLTDQFQVVGCLGAVSAMIGFSPALPESKELAQKFSLGVQELRHSGELQEILNKYGIVDWKSSNE</sequence>
<proteinExistence type="inferred from homology"/>